<feature type="domain" description="HIT" evidence="5">
    <location>
        <begin position="25"/>
        <end position="135"/>
    </location>
</feature>
<evidence type="ECO:0000259" key="5">
    <source>
        <dbReference type="PROSITE" id="PS51084"/>
    </source>
</evidence>
<dbReference type="InterPro" id="IPR001310">
    <property type="entry name" value="Histidine_triad_HIT"/>
</dbReference>
<keyword evidence="7" id="KW-1185">Reference proteome</keyword>
<evidence type="ECO:0000256" key="2">
    <source>
        <dbReference type="PIRSR" id="PIRSR601310-3"/>
    </source>
</evidence>
<evidence type="ECO:0000313" key="7">
    <source>
        <dbReference type="Proteomes" id="UP000053989"/>
    </source>
</evidence>
<dbReference type="PROSITE" id="PS51084">
    <property type="entry name" value="HIT_2"/>
    <property type="match status" value="1"/>
</dbReference>
<accession>A0A0C2YNP3</accession>
<dbReference type="InterPro" id="IPR036265">
    <property type="entry name" value="HIT-like_sf"/>
</dbReference>
<name>A0A0C2YNP3_9AGAM</name>
<dbReference type="Pfam" id="PF01230">
    <property type="entry name" value="HIT"/>
    <property type="match status" value="1"/>
</dbReference>
<dbReference type="OrthoDB" id="672793at2759"/>
<dbReference type="Proteomes" id="UP000053989">
    <property type="component" value="Unassembled WGS sequence"/>
</dbReference>
<protein>
    <recommendedName>
        <fullName evidence="5">HIT domain-containing protein</fullName>
    </recommendedName>
</protein>
<feature type="region of interest" description="Disordered" evidence="4">
    <location>
        <begin position="158"/>
        <end position="179"/>
    </location>
</feature>
<dbReference type="InParanoid" id="A0A0C2YNP3"/>
<dbReference type="AlphaFoldDB" id="A0A0C2YNP3"/>
<dbReference type="GO" id="GO:0003824">
    <property type="term" value="F:catalytic activity"/>
    <property type="evidence" value="ECO:0007669"/>
    <property type="project" value="InterPro"/>
</dbReference>
<evidence type="ECO:0000313" key="6">
    <source>
        <dbReference type="EMBL" id="KIM51363.1"/>
    </source>
</evidence>
<dbReference type="SUPFAM" id="SSF54197">
    <property type="entry name" value="HIT-like"/>
    <property type="match status" value="1"/>
</dbReference>
<gene>
    <name evidence="6" type="ORF">SCLCIDRAFT_1224586</name>
</gene>
<dbReference type="HOGENOM" id="CLU_056776_6_0_1"/>
<dbReference type="PANTHER" id="PTHR46648:SF1">
    <property type="entry name" value="ADENOSINE 5'-MONOPHOSPHORAMIDASE HNT1"/>
    <property type="match status" value="1"/>
</dbReference>
<dbReference type="PANTHER" id="PTHR46648">
    <property type="entry name" value="HIT FAMILY PROTEIN 1"/>
    <property type="match status" value="1"/>
</dbReference>
<feature type="short sequence motif" description="Histidine triad motif" evidence="2 3">
    <location>
        <begin position="115"/>
        <end position="119"/>
    </location>
</feature>
<sequence>MTSFIIKEHIDRKVHEEWRNDGRCTFCRVIDKELPSTVVYETDKVIAILDILPLRPGHTLIIPKTHISHVSNLPPEVAAAMGTAVSKVAKALTQASQNTALNIVCNQEYAQSVPHVHYHIIPAPQFEASQSDPPRIGAQRQRVAVPRTMREMHQLEYEGRSELDQDEGRELAERIRARL</sequence>
<dbReference type="STRING" id="1036808.A0A0C2YNP3"/>
<dbReference type="InterPro" id="IPR011146">
    <property type="entry name" value="HIT-like"/>
</dbReference>
<dbReference type="GO" id="GO:0009117">
    <property type="term" value="P:nucleotide metabolic process"/>
    <property type="evidence" value="ECO:0007669"/>
    <property type="project" value="TreeGrafter"/>
</dbReference>
<evidence type="ECO:0000256" key="1">
    <source>
        <dbReference type="PIRSR" id="PIRSR601310-1"/>
    </source>
</evidence>
<reference evidence="7" key="2">
    <citation type="submission" date="2015-01" db="EMBL/GenBank/DDBJ databases">
        <title>Evolutionary Origins and Diversification of the Mycorrhizal Mutualists.</title>
        <authorList>
            <consortium name="DOE Joint Genome Institute"/>
            <consortium name="Mycorrhizal Genomics Consortium"/>
            <person name="Kohler A."/>
            <person name="Kuo A."/>
            <person name="Nagy L.G."/>
            <person name="Floudas D."/>
            <person name="Copeland A."/>
            <person name="Barry K.W."/>
            <person name="Cichocki N."/>
            <person name="Veneault-Fourrey C."/>
            <person name="LaButti K."/>
            <person name="Lindquist E.A."/>
            <person name="Lipzen A."/>
            <person name="Lundell T."/>
            <person name="Morin E."/>
            <person name="Murat C."/>
            <person name="Riley R."/>
            <person name="Ohm R."/>
            <person name="Sun H."/>
            <person name="Tunlid A."/>
            <person name="Henrissat B."/>
            <person name="Grigoriev I.V."/>
            <person name="Hibbett D.S."/>
            <person name="Martin F."/>
        </authorList>
    </citation>
    <scope>NUCLEOTIDE SEQUENCE [LARGE SCALE GENOMIC DNA]</scope>
    <source>
        <strain evidence="7">Foug A</strain>
    </source>
</reference>
<feature type="active site" description="Tele-AMP-histidine intermediate" evidence="1">
    <location>
        <position position="117"/>
    </location>
</feature>
<organism evidence="6 7">
    <name type="scientific">Scleroderma citrinum Foug A</name>
    <dbReference type="NCBI Taxonomy" id="1036808"/>
    <lineage>
        <taxon>Eukaryota</taxon>
        <taxon>Fungi</taxon>
        <taxon>Dikarya</taxon>
        <taxon>Basidiomycota</taxon>
        <taxon>Agaricomycotina</taxon>
        <taxon>Agaricomycetes</taxon>
        <taxon>Agaricomycetidae</taxon>
        <taxon>Boletales</taxon>
        <taxon>Sclerodermatineae</taxon>
        <taxon>Sclerodermataceae</taxon>
        <taxon>Scleroderma</taxon>
    </lineage>
</organism>
<dbReference type="PRINTS" id="PR00332">
    <property type="entry name" value="HISTRIAD"/>
</dbReference>
<dbReference type="Gene3D" id="3.30.428.10">
    <property type="entry name" value="HIT-like"/>
    <property type="match status" value="1"/>
</dbReference>
<evidence type="ECO:0000256" key="3">
    <source>
        <dbReference type="PROSITE-ProRule" id="PRU00464"/>
    </source>
</evidence>
<proteinExistence type="predicted"/>
<evidence type="ECO:0000256" key="4">
    <source>
        <dbReference type="SAM" id="MobiDB-lite"/>
    </source>
</evidence>
<reference evidence="6 7" key="1">
    <citation type="submission" date="2014-04" db="EMBL/GenBank/DDBJ databases">
        <authorList>
            <consortium name="DOE Joint Genome Institute"/>
            <person name="Kuo A."/>
            <person name="Kohler A."/>
            <person name="Nagy L.G."/>
            <person name="Floudas D."/>
            <person name="Copeland A."/>
            <person name="Barry K.W."/>
            <person name="Cichocki N."/>
            <person name="Veneault-Fourrey C."/>
            <person name="LaButti K."/>
            <person name="Lindquist E.A."/>
            <person name="Lipzen A."/>
            <person name="Lundell T."/>
            <person name="Morin E."/>
            <person name="Murat C."/>
            <person name="Sun H."/>
            <person name="Tunlid A."/>
            <person name="Henrissat B."/>
            <person name="Grigoriev I.V."/>
            <person name="Hibbett D.S."/>
            <person name="Martin F."/>
            <person name="Nordberg H.P."/>
            <person name="Cantor M.N."/>
            <person name="Hua S.X."/>
        </authorList>
    </citation>
    <scope>NUCLEOTIDE SEQUENCE [LARGE SCALE GENOMIC DNA]</scope>
    <source>
        <strain evidence="6 7">Foug A</strain>
    </source>
</reference>
<dbReference type="EMBL" id="KN822263">
    <property type="protein sequence ID" value="KIM51363.1"/>
    <property type="molecule type" value="Genomic_DNA"/>
</dbReference>